<sequence length="336" mass="36560">MVSFDKIQASNTKLPTHLTAVFVGGTSGIGEYTLKAFAKHCANPRAYFIGRSQSRADRISRELRTINPRGTYTFISADTSLLANVDKVCADLLAAEPHINLLFLTTGTLQTGIETSEDLGLLAALNLHTRTRFMLNLLPRLRSAPHLRRIVTVFAGTKEGPIMQDDMQTRKLKLSDMLKGRGHMTSLITLTLEELSRRAPEVSLMHNFPGSVRGNLKTSSSVVNAVFGILNPLLGPLVYQKNEVVGESQLFMATSARFPPRERGVGDGVVVGEGVEISKGTDGGRGSGVYVADEKCDEGDAAVLEILNGLRKEGLDKVAWEHVRGEFLRVTGKESI</sequence>
<dbReference type="Proteomes" id="UP000799324">
    <property type="component" value="Unassembled WGS sequence"/>
</dbReference>
<keyword evidence="3" id="KW-1185">Reference proteome</keyword>
<gene>
    <name evidence="2" type="ORF">K491DRAFT_676355</name>
</gene>
<dbReference type="OrthoDB" id="2898509at2759"/>
<accession>A0A6A6THY9</accession>
<dbReference type="PANTHER" id="PTHR47534:SF3">
    <property type="entry name" value="ALCOHOL DEHYDROGENASE-LIKE C-TERMINAL DOMAIN-CONTAINING PROTEIN"/>
    <property type="match status" value="1"/>
</dbReference>
<dbReference type="GO" id="GO:0016491">
    <property type="term" value="F:oxidoreductase activity"/>
    <property type="evidence" value="ECO:0007669"/>
    <property type="project" value="UniProtKB-KW"/>
</dbReference>
<keyword evidence="1" id="KW-0560">Oxidoreductase</keyword>
<reference evidence="2" key="1">
    <citation type="journal article" date="2020" name="Stud. Mycol.">
        <title>101 Dothideomycetes genomes: a test case for predicting lifestyles and emergence of pathogens.</title>
        <authorList>
            <person name="Haridas S."/>
            <person name="Albert R."/>
            <person name="Binder M."/>
            <person name="Bloem J."/>
            <person name="Labutti K."/>
            <person name="Salamov A."/>
            <person name="Andreopoulos B."/>
            <person name="Baker S."/>
            <person name="Barry K."/>
            <person name="Bills G."/>
            <person name="Bluhm B."/>
            <person name="Cannon C."/>
            <person name="Castanera R."/>
            <person name="Culley D."/>
            <person name="Daum C."/>
            <person name="Ezra D."/>
            <person name="Gonzalez J."/>
            <person name="Henrissat B."/>
            <person name="Kuo A."/>
            <person name="Liang C."/>
            <person name="Lipzen A."/>
            <person name="Lutzoni F."/>
            <person name="Magnuson J."/>
            <person name="Mondo S."/>
            <person name="Nolan M."/>
            <person name="Ohm R."/>
            <person name="Pangilinan J."/>
            <person name="Park H.-J."/>
            <person name="Ramirez L."/>
            <person name="Alfaro M."/>
            <person name="Sun H."/>
            <person name="Tritt A."/>
            <person name="Yoshinaga Y."/>
            <person name="Zwiers L.-H."/>
            <person name="Turgeon B."/>
            <person name="Goodwin S."/>
            <person name="Spatafora J."/>
            <person name="Crous P."/>
            <person name="Grigoriev I."/>
        </authorList>
    </citation>
    <scope>NUCLEOTIDE SEQUENCE</scope>
    <source>
        <strain evidence="2">CBS 122681</strain>
    </source>
</reference>
<dbReference type="AlphaFoldDB" id="A0A6A6THY9"/>
<dbReference type="InterPro" id="IPR052228">
    <property type="entry name" value="Sec_Metab_Biosynth_Oxidored"/>
</dbReference>
<evidence type="ECO:0000313" key="2">
    <source>
        <dbReference type="EMBL" id="KAF2658538.1"/>
    </source>
</evidence>
<evidence type="ECO:0008006" key="4">
    <source>
        <dbReference type="Google" id="ProtNLM"/>
    </source>
</evidence>
<evidence type="ECO:0000256" key="1">
    <source>
        <dbReference type="ARBA" id="ARBA00023002"/>
    </source>
</evidence>
<name>A0A6A6THY9_9PLEO</name>
<dbReference type="InterPro" id="IPR036291">
    <property type="entry name" value="NAD(P)-bd_dom_sf"/>
</dbReference>
<protein>
    <recommendedName>
        <fullName evidence="4">NAD(P)-binding protein</fullName>
    </recommendedName>
</protein>
<organism evidence="2 3">
    <name type="scientific">Lophiostoma macrostomum CBS 122681</name>
    <dbReference type="NCBI Taxonomy" id="1314788"/>
    <lineage>
        <taxon>Eukaryota</taxon>
        <taxon>Fungi</taxon>
        <taxon>Dikarya</taxon>
        <taxon>Ascomycota</taxon>
        <taxon>Pezizomycotina</taxon>
        <taxon>Dothideomycetes</taxon>
        <taxon>Pleosporomycetidae</taxon>
        <taxon>Pleosporales</taxon>
        <taxon>Lophiostomataceae</taxon>
        <taxon>Lophiostoma</taxon>
    </lineage>
</organism>
<proteinExistence type="predicted"/>
<dbReference type="SUPFAM" id="SSF51735">
    <property type="entry name" value="NAD(P)-binding Rossmann-fold domains"/>
    <property type="match status" value="1"/>
</dbReference>
<evidence type="ECO:0000313" key="3">
    <source>
        <dbReference type="Proteomes" id="UP000799324"/>
    </source>
</evidence>
<dbReference type="Gene3D" id="3.40.50.720">
    <property type="entry name" value="NAD(P)-binding Rossmann-like Domain"/>
    <property type="match status" value="1"/>
</dbReference>
<dbReference type="EMBL" id="MU004314">
    <property type="protein sequence ID" value="KAF2658538.1"/>
    <property type="molecule type" value="Genomic_DNA"/>
</dbReference>
<dbReference type="PANTHER" id="PTHR47534">
    <property type="entry name" value="YALI0E05731P"/>
    <property type="match status" value="1"/>
</dbReference>